<comment type="caution">
    <text evidence="2">The sequence shown here is derived from an EMBL/GenBank/DDBJ whole genome shotgun (WGS) entry which is preliminary data.</text>
</comment>
<keyword evidence="3" id="KW-1185">Reference proteome</keyword>
<protein>
    <submittedName>
        <fullName evidence="2">Uncharacterized protein</fullName>
    </submittedName>
</protein>
<organism evidence="2 3">
    <name type="scientific">Denitrobaculum tricleocarpae</name>
    <dbReference type="NCBI Taxonomy" id="2591009"/>
    <lineage>
        <taxon>Bacteria</taxon>
        <taxon>Pseudomonadati</taxon>
        <taxon>Pseudomonadota</taxon>
        <taxon>Alphaproteobacteria</taxon>
        <taxon>Rhodospirillales</taxon>
        <taxon>Rhodospirillaceae</taxon>
        <taxon>Denitrobaculum</taxon>
    </lineage>
</organism>
<evidence type="ECO:0000313" key="2">
    <source>
        <dbReference type="EMBL" id="TQV80792.1"/>
    </source>
</evidence>
<reference evidence="2 3" key="1">
    <citation type="submission" date="2019-06" db="EMBL/GenBank/DDBJ databases">
        <title>Whole genome sequence for Rhodospirillaceae sp. R148.</title>
        <authorList>
            <person name="Wang G."/>
        </authorList>
    </citation>
    <scope>NUCLEOTIDE SEQUENCE [LARGE SCALE GENOMIC DNA]</scope>
    <source>
        <strain evidence="2 3">R148</strain>
    </source>
</reference>
<evidence type="ECO:0000256" key="1">
    <source>
        <dbReference type="SAM" id="MobiDB-lite"/>
    </source>
</evidence>
<dbReference type="AlphaFoldDB" id="A0A545TUA4"/>
<dbReference type="RefSeq" id="WP_142896506.1">
    <property type="nucleotide sequence ID" value="NZ_ML660054.1"/>
</dbReference>
<sequence>MSDVKPETPAAASVQSRHPDCEIQREDLRLDCLRLAAQRQGARDSRGLLEIAEEYYSWVTAESAPASAGDDDPQVAPAAVEWTRVRTAPVKRASTLSLGKKAIGVTTTAKQGGRKSRAASRE</sequence>
<accession>A0A545TUA4</accession>
<feature type="region of interest" description="Disordered" evidence="1">
    <location>
        <begin position="1"/>
        <end position="20"/>
    </location>
</feature>
<evidence type="ECO:0000313" key="3">
    <source>
        <dbReference type="Proteomes" id="UP000315252"/>
    </source>
</evidence>
<dbReference type="Proteomes" id="UP000315252">
    <property type="component" value="Unassembled WGS sequence"/>
</dbReference>
<proteinExistence type="predicted"/>
<gene>
    <name evidence="2" type="ORF">FKG95_11625</name>
</gene>
<name>A0A545TUA4_9PROT</name>
<dbReference type="EMBL" id="VHSH01000003">
    <property type="protein sequence ID" value="TQV80792.1"/>
    <property type="molecule type" value="Genomic_DNA"/>
</dbReference>